<dbReference type="InterPro" id="IPR046358">
    <property type="entry name" value="Flagellin_C"/>
</dbReference>
<dbReference type="InterPro" id="IPR001492">
    <property type="entry name" value="Flagellin"/>
</dbReference>
<dbReference type="PANTHER" id="PTHR42792:SF2">
    <property type="entry name" value="FLAGELLIN"/>
    <property type="match status" value="1"/>
</dbReference>
<dbReference type="GO" id="GO:0005198">
    <property type="term" value="F:structural molecule activity"/>
    <property type="evidence" value="ECO:0007669"/>
    <property type="project" value="UniProtKB-UniRule"/>
</dbReference>
<dbReference type="Proteomes" id="UP000198862">
    <property type="component" value="Unassembled WGS sequence"/>
</dbReference>
<reference evidence="7 8" key="1">
    <citation type="submission" date="2016-10" db="EMBL/GenBank/DDBJ databases">
        <authorList>
            <person name="de Groot N.N."/>
        </authorList>
    </citation>
    <scope>NUCLEOTIDE SEQUENCE [LARGE SCALE GENOMIC DNA]</scope>
    <source>
        <strain evidence="7 8">DSM 6059</strain>
    </source>
</reference>
<comment type="similarity">
    <text evidence="1 4">Belongs to the bacterial flagellin family.</text>
</comment>
<proteinExistence type="inferred from homology"/>
<evidence type="ECO:0000259" key="5">
    <source>
        <dbReference type="Pfam" id="PF00669"/>
    </source>
</evidence>
<keyword evidence="8" id="KW-1185">Reference proteome</keyword>
<dbReference type="InterPro" id="IPR042187">
    <property type="entry name" value="Flagellin_C_sub2"/>
</dbReference>
<sequence>MRITTNISSLFLQRQLTGSSNQLEKSLQKISSGLRINSAADDAAGLQISNRLTSQVNGTFVAMKNANDGISMAQTADGAMAEVTNALNRIRDLSLQSANGTLSNDDRKAIQQEVSQLQTEIDRVNDTTTFGGKKLFGPTGGRLLDIVERDLVKGMTSTWLFESESIIMDQLGLDGLDRTLKIDLEHVDGAGGTAAFVSAATAGGAAFNQVMVIDLDDFNASNLPNGDPAGLELDEVILHEMVHAIQGANFEDWANIPAWFKEGSAEAIRGADSRVANDIAAGGGGTVGIAALWVSAQAEAGSAAVVSTAGAYSGGYIIQRYIHSQIGQAGMKDLNAELATGATLDAALNTASNGTWANEAGLFTALGAAPAAPSTAATVFEDFINTNMDLTNLDNGAFGGFDANGSQAPRRENTMQGLGDGTIGAKSFLETFISGDDDNNATDFDSSSWDVSGNPNIDETRLENYQVEINGGGGRNVSIQVGAGSFETIDFSVGTFSTQNLGLDYIDVVNFPQFAVFAADDALRIIDSSRAQLGAVINRLGNTVNNQANINENTTASRGRIRDTDYATEMTELTKVQIKQQAATSLLAQANQMPQLALSLLQ</sequence>
<keyword evidence="2 4" id="KW-0964">Secreted</keyword>
<feature type="domain" description="Flagellin C-terminal" evidence="6">
    <location>
        <begin position="518"/>
        <end position="601"/>
    </location>
</feature>
<keyword evidence="3 4" id="KW-0975">Bacterial flagellum</keyword>
<organism evidence="7 8">
    <name type="scientific">Pseudoalteromonas denitrificans DSM 6059</name>
    <dbReference type="NCBI Taxonomy" id="1123010"/>
    <lineage>
        <taxon>Bacteria</taxon>
        <taxon>Pseudomonadati</taxon>
        <taxon>Pseudomonadota</taxon>
        <taxon>Gammaproteobacteria</taxon>
        <taxon>Alteromonadales</taxon>
        <taxon>Pseudoalteromonadaceae</taxon>
        <taxon>Pseudoalteromonas</taxon>
    </lineage>
</organism>
<dbReference type="EMBL" id="FOLO01000006">
    <property type="protein sequence ID" value="SFC23839.1"/>
    <property type="molecule type" value="Genomic_DNA"/>
</dbReference>
<dbReference type="SUPFAM" id="SSF64518">
    <property type="entry name" value="Phase 1 flagellin"/>
    <property type="match status" value="1"/>
</dbReference>
<dbReference type="RefSeq" id="WP_177207962.1">
    <property type="nucleotide sequence ID" value="NZ_FOLO01000006.1"/>
</dbReference>
<evidence type="ECO:0000256" key="3">
    <source>
        <dbReference type="ARBA" id="ARBA00023143"/>
    </source>
</evidence>
<accession>A0A1I1HI68</accession>
<dbReference type="PRINTS" id="PR00207">
    <property type="entry name" value="FLAGELLIN"/>
</dbReference>
<evidence type="ECO:0000256" key="2">
    <source>
        <dbReference type="ARBA" id="ARBA00022525"/>
    </source>
</evidence>
<keyword evidence="7" id="KW-0966">Cell projection</keyword>
<protein>
    <recommendedName>
        <fullName evidence="4">Flagellin</fullName>
    </recommendedName>
</protein>
<evidence type="ECO:0000256" key="1">
    <source>
        <dbReference type="ARBA" id="ARBA00005709"/>
    </source>
</evidence>
<keyword evidence="7" id="KW-0969">Cilium</keyword>
<dbReference type="Gene3D" id="6.10.10.10">
    <property type="entry name" value="Flagellar export chaperone, C-terminal domain"/>
    <property type="match status" value="1"/>
</dbReference>
<dbReference type="Pfam" id="PF00700">
    <property type="entry name" value="Flagellin_C"/>
    <property type="match status" value="1"/>
</dbReference>
<gene>
    <name evidence="7" type="ORF">SAMN02745724_01224</name>
</gene>
<dbReference type="AlphaFoldDB" id="A0A1I1HI68"/>
<dbReference type="GO" id="GO:0005576">
    <property type="term" value="C:extracellular region"/>
    <property type="evidence" value="ECO:0007669"/>
    <property type="project" value="UniProtKB-SubCell"/>
</dbReference>
<feature type="domain" description="Flagellin N-terminal" evidence="5">
    <location>
        <begin position="3"/>
        <end position="136"/>
    </location>
</feature>
<dbReference type="GO" id="GO:0009288">
    <property type="term" value="C:bacterial-type flagellum"/>
    <property type="evidence" value="ECO:0007669"/>
    <property type="project" value="UniProtKB-SubCell"/>
</dbReference>
<keyword evidence="7" id="KW-0282">Flagellum</keyword>
<comment type="subcellular location">
    <subcellularLocation>
        <location evidence="4">Secreted</location>
    </subcellularLocation>
    <subcellularLocation>
        <location evidence="4">Bacterial flagellum</location>
    </subcellularLocation>
</comment>
<evidence type="ECO:0000313" key="8">
    <source>
        <dbReference type="Proteomes" id="UP000198862"/>
    </source>
</evidence>
<evidence type="ECO:0000313" key="7">
    <source>
        <dbReference type="EMBL" id="SFC23839.1"/>
    </source>
</evidence>
<dbReference type="PANTHER" id="PTHR42792">
    <property type="entry name" value="FLAGELLIN"/>
    <property type="match status" value="1"/>
</dbReference>
<dbReference type="Gene3D" id="3.30.70.2120">
    <property type="match status" value="1"/>
</dbReference>
<evidence type="ECO:0000259" key="6">
    <source>
        <dbReference type="Pfam" id="PF00700"/>
    </source>
</evidence>
<dbReference type="NCBIfam" id="NF033876">
    <property type="entry name" value="flagella_HExxH"/>
    <property type="match status" value="1"/>
</dbReference>
<comment type="function">
    <text evidence="4">Flagellin is the subunit protein which polymerizes to form the filaments of bacterial flagella.</text>
</comment>
<name>A0A1I1HI68_9GAMM</name>
<dbReference type="InterPro" id="IPR001029">
    <property type="entry name" value="Flagellin_N"/>
</dbReference>
<dbReference type="Gene3D" id="1.20.1330.10">
    <property type="entry name" value="f41 fragment of flagellin, N-terminal domain"/>
    <property type="match status" value="2"/>
</dbReference>
<evidence type="ECO:0000256" key="4">
    <source>
        <dbReference type="RuleBase" id="RU362073"/>
    </source>
</evidence>
<dbReference type="Pfam" id="PF00669">
    <property type="entry name" value="Flagellin_N"/>
    <property type="match status" value="1"/>
</dbReference>
<dbReference type="STRING" id="1123010.SAMN02745724_01224"/>